<dbReference type="PANTHER" id="PTHR30217:SF10">
    <property type="entry name" value="23S RRNA 5-HYDROXYCYTIDINE C2501 SYNTHASE"/>
    <property type="match status" value="1"/>
</dbReference>
<evidence type="ECO:0000259" key="2">
    <source>
        <dbReference type="Pfam" id="PF12392"/>
    </source>
</evidence>
<dbReference type="PANTHER" id="PTHR30217">
    <property type="entry name" value="PEPTIDASE U32 FAMILY"/>
    <property type="match status" value="1"/>
</dbReference>
<dbReference type="InterPro" id="IPR001539">
    <property type="entry name" value="Peptidase_U32"/>
</dbReference>
<reference evidence="3 4" key="1">
    <citation type="submission" date="2024-09" db="EMBL/GenBank/DDBJ databases">
        <title>Floridaenema gen nov. (Aerosakkonemataceae, Aerosakkonematales ord. nov., Cyanobacteria) from benthic tropical and subtropical fresh waters, with the description of four new species.</title>
        <authorList>
            <person name="Moretto J.A."/>
            <person name="Berthold D.E."/>
            <person name="Lefler F.W."/>
            <person name="Huang I.-S."/>
            <person name="Laughinghouse H. IV."/>
        </authorList>
    </citation>
    <scope>NUCLEOTIDE SEQUENCE [LARGE SCALE GENOMIC DNA]</scope>
    <source>
        <strain evidence="3 4">BLCC-F50</strain>
    </source>
</reference>
<feature type="region of interest" description="Disordered" evidence="1">
    <location>
        <begin position="364"/>
        <end position="383"/>
    </location>
</feature>
<evidence type="ECO:0000256" key="1">
    <source>
        <dbReference type="SAM" id="MobiDB-lite"/>
    </source>
</evidence>
<dbReference type="Pfam" id="PF01136">
    <property type="entry name" value="Peptidase_U32"/>
    <property type="match status" value="2"/>
</dbReference>
<dbReference type="SUPFAM" id="SSF51395">
    <property type="entry name" value="FMN-linked oxidoreductases"/>
    <property type="match status" value="1"/>
</dbReference>
<feature type="domain" description="Peptidase U32 collagenase" evidence="2">
    <location>
        <begin position="513"/>
        <end position="632"/>
    </location>
</feature>
<evidence type="ECO:0000313" key="4">
    <source>
        <dbReference type="Proteomes" id="UP001576784"/>
    </source>
</evidence>
<sequence length="950" mass="106320">MKADRHPHTKPTTPNIKIPELLSPAGNWECAKAAVENGADAIYFGLEQFNARMRAQNITTAELPKLMQYLHLRGVKGYVTLNTLIFPQELTQAEQYLRTIIAAGVDAVIVQDIGLCRLIRHLSPDFPIHASTQMTITSATGIEFAKCLGCQLVVLARECSIQEIEKIQKQLIEKRISLPLEVFVHGALCVAYSGQCLTSEALGGRSANRGECAQACRMPYELIADGKLVDFGDRKYLLSPQDLAGLDVLPELVKAGVSSLKIEGRLKAPEYVANVTRVYRQALDRIIAELSDPPKSPLIRGTLNSELDPPKSPLQRGTLKSELDPPKSPLTRGTLNSENFNSVPPLNNDIAELPDPPKSPFLRGTLSSENLPPVPPLLRGVRGDRNDIKQDQKTNINNVGNLSDRYNLEMAFSRGLYTGWFGGVNNQELVHARFGKKRGVYLGEVTRISQDKISINLQAPIKPGDGVVFDNGHPERQEEGGRIYAVETKGKETILTFGKRDINLRRVQVGDKVWKTSDPELDKQLRQTFSGETPQFQRPLKLEIHGEVNQPLIVIATDELGNVVQVESAINLVEAHTKPLTNERLQEQLGRLGNTPFYLENLTNHLNGEVMLPVSELNRLRREFVTQLEELRQQPKRWKLNAKATVSDLLPTKEPASLTNPNLIVLVRNLEQLQAALESGISTIYCELENPKNYRKAVKLVKEFLHPVGQASCLSFPQTPKIFVAPPRITKPGETWILQQVRASEADGYLVRNYDQLQFFCGERCIGDFSLNVANGLTAGYLKNSLSLTRLTASYDLNISQLEDLLVSCPTDWFEVTIHQYMPMFHMEHCVFCAFLSEGTDYTNCGRPCEKHEVKLRDRTGTEHILQADAGCRNTVFNGKAQTGAEYVQRLLELGLRNFRVEFMNETPQQVKEIIYRYHQLLSGEISGSQLWRDLKLQNQLGVTRGTMGN</sequence>
<gene>
    <name evidence="3" type="ORF">ACE1CI_07850</name>
</gene>
<dbReference type="InterPro" id="IPR051454">
    <property type="entry name" value="RNA/ubiquinone_mod_enzymes"/>
</dbReference>
<dbReference type="Pfam" id="PF12392">
    <property type="entry name" value="DUF3656"/>
    <property type="match status" value="1"/>
</dbReference>
<keyword evidence="4" id="KW-1185">Reference proteome</keyword>
<feature type="compositionally biased region" description="Polar residues" evidence="1">
    <location>
        <begin position="331"/>
        <end position="345"/>
    </location>
</feature>
<dbReference type="InterPro" id="IPR020988">
    <property type="entry name" value="Pept_U32_collagenase"/>
</dbReference>
<name>A0ABV4XN37_9CYAN</name>
<protein>
    <submittedName>
        <fullName evidence="3">DUF3656 domain-containing protein</fullName>
    </submittedName>
</protein>
<comment type="caution">
    <text evidence="3">The sequence shown here is derived from an EMBL/GenBank/DDBJ whole genome shotgun (WGS) entry which is preliminary data.</text>
</comment>
<dbReference type="Proteomes" id="UP001576784">
    <property type="component" value="Unassembled WGS sequence"/>
</dbReference>
<evidence type="ECO:0000313" key="3">
    <source>
        <dbReference type="EMBL" id="MFB2892842.1"/>
    </source>
</evidence>
<accession>A0ABV4XN37</accession>
<dbReference type="RefSeq" id="WP_413262509.1">
    <property type="nucleotide sequence ID" value="NZ_JBHFNR010000053.1"/>
</dbReference>
<feature type="region of interest" description="Disordered" evidence="1">
    <location>
        <begin position="294"/>
        <end position="348"/>
    </location>
</feature>
<dbReference type="EMBL" id="JBHFNR010000053">
    <property type="protein sequence ID" value="MFB2892842.1"/>
    <property type="molecule type" value="Genomic_DNA"/>
</dbReference>
<proteinExistence type="predicted"/>
<organism evidence="3 4">
    <name type="scientific">Floridaenema flaviceps BLCC-F50</name>
    <dbReference type="NCBI Taxonomy" id="3153642"/>
    <lineage>
        <taxon>Bacteria</taxon>
        <taxon>Bacillati</taxon>
        <taxon>Cyanobacteriota</taxon>
        <taxon>Cyanophyceae</taxon>
        <taxon>Oscillatoriophycideae</taxon>
        <taxon>Aerosakkonematales</taxon>
        <taxon>Aerosakkonemataceae</taxon>
        <taxon>Floridanema</taxon>
        <taxon>Floridanema flaviceps</taxon>
    </lineage>
</organism>